<keyword evidence="2" id="KW-0732">Signal</keyword>
<feature type="region of interest" description="Disordered" evidence="1">
    <location>
        <begin position="205"/>
        <end position="231"/>
    </location>
</feature>
<accession>A0A7W7MVU0</accession>
<dbReference type="RefSeq" id="WP_184879281.1">
    <property type="nucleotide sequence ID" value="NZ_BAAAHD010000056.1"/>
</dbReference>
<evidence type="ECO:0008006" key="7">
    <source>
        <dbReference type="Google" id="ProtNLM"/>
    </source>
</evidence>
<proteinExistence type="predicted"/>
<gene>
    <name evidence="4" type="ORF">F4557_000550</name>
    <name evidence="3" type="ORF">GCM10009546_51810</name>
</gene>
<dbReference type="Proteomes" id="UP000549343">
    <property type="component" value="Unassembled WGS sequence"/>
</dbReference>
<comment type="caution">
    <text evidence="4">The sequence shown here is derived from an EMBL/GenBank/DDBJ whole genome shotgun (WGS) entry which is preliminary data.</text>
</comment>
<evidence type="ECO:0000313" key="3">
    <source>
        <dbReference type="EMBL" id="GAA0583056.1"/>
    </source>
</evidence>
<organism evidence="4 5">
    <name type="scientific">Actinomadura livida</name>
    <dbReference type="NCBI Taxonomy" id="79909"/>
    <lineage>
        <taxon>Bacteria</taxon>
        <taxon>Bacillati</taxon>
        <taxon>Actinomycetota</taxon>
        <taxon>Actinomycetes</taxon>
        <taxon>Streptosporangiales</taxon>
        <taxon>Thermomonosporaceae</taxon>
        <taxon>Actinomadura</taxon>
    </lineage>
</organism>
<dbReference type="Proteomes" id="UP001501427">
    <property type="component" value="Unassembled WGS sequence"/>
</dbReference>
<dbReference type="EMBL" id="BAAAHD010000056">
    <property type="protein sequence ID" value="GAA0583056.1"/>
    <property type="molecule type" value="Genomic_DNA"/>
</dbReference>
<feature type="chain" id="PRO_5038953418" description="Secreted protein" evidence="2">
    <location>
        <begin position="22"/>
        <end position="231"/>
    </location>
</feature>
<evidence type="ECO:0000313" key="6">
    <source>
        <dbReference type="Proteomes" id="UP001501427"/>
    </source>
</evidence>
<sequence>MRYSHAVRGVLAAGLITTGLAAGLVTAPASALATAPQGAAPQATVPQGEGSAYGLTASGPVSVPPVPAVSSTTETVRKSLLREESTDLVKASALDVSASAARARSTVAKAAVPAADLMADAVTAKCRGGHGSAHLARAVIAGKRLDASPPPNTTIPVDVEGVGRTSLTLNKQERMADGRLAVTAMELRLPLPGKPATIRIASATCGKSGPAEQPADAPAPTPVEHDLPVTG</sequence>
<dbReference type="NCBIfam" id="NF040603">
    <property type="entry name" value="choice_anch_P"/>
    <property type="match status" value="1"/>
</dbReference>
<reference evidence="3" key="4">
    <citation type="submission" date="2023-12" db="EMBL/GenBank/DDBJ databases">
        <authorList>
            <person name="Sun Q."/>
            <person name="Inoue M."/>
        </authorList>
    </citation>
    <scope>NUCLEOTIDE SEQUENCE</scope>
    <source>
        <strain evidence="3">JCM 10667</strain>
    </source>
</reference>
<keyword evidence="6" id="KW-1185">Reference proteome</keyword>
<protein>
    <recommendedName>
        <fullName evidence="7">Secreted protein</fullName>
    </recommendedName>
</protein>
<evidence type="ECO:0000313" key="5">
    <source>
        <dbReference type="Proteomes" id="UP000549343"/>
    </source>
</evidence>
<evidence type="ECO:0000256" key="1">
    <source>
        <dbReference type="SAM" id="MobiDB-lite"/>
    </source>
</evidence>
<evidence type="ECO:0000256" key="2">
    <source>
        <dbReference type="SAM" id="SignalP"/>
    </source>
</evidence>
<reference evidence="4 5" key="3">
    <citation type="submission" date="2020-08" db="EMBL/GenBank/DDBJ databases">
        <title>Sequencing the genomes of 1000 actinobacteria strains.</title>
        <authorList>
            <person name="Klenk H.-P."/>
        </authorList>
    </citation>
    <scope>NUCLEOTIDE SEQUENCE [LARGE SCALE GENOMIC DNA]</scope>
    <source>
        <strain evidence="4 5">DSM 44772</strain>
    </source>
</reference>
<feature type="signal peptide" evidence="2">
    <location>
        <begin position="1"/>
        <end position="21"/>
    </location>
</feature>
<evidence type="ECO:0000313" key="4">
    <source>
        <dbReference type="EMBL" id="MBB4772132.1"/>
    </source>
</evidence>
<dbReference type="AlphaFoldDB" id="A0A7W7MVU0"/>
<dbReference type="EMBL" id="JACHMV010000001">
    <property type="protein sequence ID" value="MBB4772132.1"/>
    <property type="molecule type" value="Genomic_DNA"/>
</dbReference>
<name>A0A7W7MVU0_9ACTN</name>
<reference evidence="6" key="2">
    <citation type="journal article" date="2019" name="Int. J. Syst. Evol. Microbiol.">
        <title>The Global Catalogue of Microorganisms (GCM) 10K type strain sequencing project: providing services to taxonomists for standard genome sequencing and annotation.</title>
        <authorList>
            <consortium name="The Broad Institute Genomics Platform"/>
            <consortium name="The Broad Institute Genome Sequencing Center for Infectious Disease"/>
            <person name="Wu L."/>
            <person name="Ma J."/>
        </authorList>
    </citation>
    <scope>NUCLEOTIDE SEQUENCE [LARGE SCALE GENOMIC DNA]</scope>
    <source>
        <strain evidence="6">JCM 10667</strain>
    </source>
</reference>
<reference evidence="3" key="1">
    <citation type="journal article" date="2014" name="Int. J. Syst. Evol. Microbiol.">
        <title>Complete genome of a new Firmicutes species belonging to the dominant human colonic microbiota ('Ruminococcus bicirculans') reveals two chromosomes and a selective capacity to utilize plant glucans.</title>
        <authorList>
            <consortium name="NISC Comparative Sequencing Program"/>
            <person name="Wegmann U."/>
            <person name="Louis P."/>
            <person name="Goesmann A."/>
            <person name="Henrissat B."/>
            <person name="Duncan S.H."/>
            <person name="Flint H.J."/>
        </authorList>
    </citation>
    <scope>NUCLEOTIDE SEQUENCE</scope>
    <source>
        <strain evidence="3">JCM 10667</strain>
    </source>
</reference>